<accession>A0ABV6EUV0</accession>
<feature type="transmembrane region" description="Helical" evidence="1">
    <location>
        <begin position="110"/>
        <end position="126"/>
    </location>
</feature>
<keyword evidence="1" id="KW-1133">Transmembrane helix</keyword>
<feature type="transmembrane region" description="Helical" evidence="1">
    <location>
        <begin position="132"/>
        <end position="153"/>
    </location>
</feature>
<evidence type="ECO:0000313" key="2">
    <source>
        <dbReference type="EMBL" id="MFC0241860.1"/>
    </source>
</evidence>
<reference evidence="2 3" key="1">
    <citation type="submission" date="2024-09" db="EMBL/GenBank/DDBJ databases">
        <authorList>
            <person name="Sun Q."/>
            <person name="Mori K."/>
        </authorList>
    </citation>
    <scope>NUCLEOTIDE SEQUENCE [LARGE SCALE GENOMIC DNA]</scope>
    <source>
        <strain evidence="2 3">KCTC 23279</strain>
    </source>
</reference>
<name>A0ABV6EUV0_9BRAD</name>
<sequence>MSISGKVDPVVRRVTVADIVEAFGQGLRDFQAAPAYGLAFGAFYAVGGMLILACLTALHMVYFAYPLAAGFALLGPFVALGLYEVSRQREAGRKPSVMQIVGLIRSRSELGWMAFVTLFLFVIWMYQVRLLIALFLGIGASFGSLQEFISAVLTTNEGLVFLAVGNCIGAALALVLFSLTVVSFPLLLERDVDFVTAMITSVRAVATSPLPMIGWAATIVLLLAISALPYFLGLVVTLPVLGHTTWHLYRKIVAPVAAELPVSEPAGNVLQLPSVASRG</sequence>
<dbReference type="Proteomes" id="UP001589775">
    <property type="component" value="Unassembled WGS sequence"/>
</dbReference>
<gene>
    <name evidence="2" type="ORF">ACFFJ6_15330</name>
</gene>
<dbReference type="InterPro" id="IPR018692">
    <property type="entry name" value="DUF2189"/>
</dbReference>
<dbReference type="EMBL" id="JBHLWM010000005">
    <property type="protein sequence ID" value="MFC0241860.1"/>
    <property type="molecule type" value="Genomic_DNA"/>
</dbReference>
<evidence type="ECO:0000313" key="3">
    <source>
        <dbReference type="Proteomes" id="UP001589775"/>
    </source>
</evidence>
<protein>
    <submittedName>
        <fullName evidence="2">DUF2189 domain-containing protein</fullName>
    </submittedName>
</protein>
<feature type="transmembrane region" description="Helical" evidence="1">
    <location>
        <begin position="35"/>
        <end position="58"/>
    </location>
</feature>
<keyword evidence="3" id="KW-1185">Reference proteome</keyword>
<keyword evidence="1" id="KW-0472">Membrane</keyword>
<proteinExistence type="predicted"/>
<dbReference type="RefSeq" id="WP_378389168.1">
    <property type="nucleotide sequence ID" value="NZ_JBHLWM010000005.1"/>
</dbReference>
<feature type="transmembrane region" description="Helical" evidence="1">
    <location>
        <begin position="213"/>
        <end position="241"/>
    </location>
</feature>
<evidence type="ECO:0000256" key="1">
    <source>
        <dbReference type="SAM" id="Phobius"/>
    </source>
</evidence>
<keyword evidence="1" id="KW-0812">Transmembrane</keyword>
<feature type="transmembrane region" description="Helical" evidence="1">
    <location>
        <begin position="64"/>
        <end position="83"/>
    </location>
</feature>
<dbReference type="Pfam" id="PF09955">
    <property type="entry name" value="DUF2189"/>
    <property type="match status" value="1"/>
</dbReference>
<comment type="caution">
    <text evidence="2">The sequence shown here is derived from an EMBL/GenBank/DDBJ whole genome shotgun (WGS) entry which is preliminary data.</text>
</comment>
<organism evidence="2 3">
    <name type="scientific">Rhodopseudomonas telluris</name>
    <dbReference type="NCBI Taxonomy" id="644215"/>
    <lineage>
        <taxon>Bacteria</taxon>
        <taxon>Pseudomonadati</taxon>
        <taxon>Pseudomonadota</taxon>
        <taxon>Alphaproteobacteria</taxon>
        <taxon>Hyphomicrobiales</taxon>
        <taxon>Nitrobacteraceae</taxon>
        <taxon>Rhodopseudomonas</taxon>
    </lineage>
</organism>
<feature type="transmembrane region" description="Helical" evidence="1">
    <location>
        <begin position="160"/>
        <end position="188"/>
    </location>
</feature>